<keyword evidence="1 3" id="KW-0807">Transducer</keyword>
<dbReference type="PANTHER" id="PTHR32089:SF112">
    <property type="entry name" value="LYSOZYME-LIKE PROTEIN-RELATED"/>
    <property type="match status" value="1"/>
</dbReference>
<organism evidence="8 9">
    <name type="scientific">Falsiroseomonas algicola</name>
    <dbReference type="NCBI Taxonomy" id="2716930"/>
    <lineage>
        <taxon>Bacteria</taxon>
        <taxon>Pseudomonadati</taxon>
        <taxon>Pseudomonadota</taxon>
        <taxon>Alphaproteobacteria</taxon>
        <taxon>Acetobacterales</taxon>
        <taxon>Roseomonadaceae</taxon>
        <taxon>Falsiroseomonas</taxon>
    </lineage>
</organism>
<keyword evidence="5" id="KW-0472">Membrane</keyword>
<comment type="caution">
    <text evidence="8">The sequence shown here is derived from an EMBL/GenBank/DDBJ whole genome shotgun (WGS) entry which is preliminary data.</text>
</comment>
<dbReference type="GO" id="GO:0007165">
    <property type="term" value="P:signal transduction"/>
    <property type="evidence" value="ECO:0007669"/>
    <property type="project" value="UniProtKB-KW"/>
</dbReference>
<evidence type="ECO:0000259" key="6">
    <source>
        <dbReference type="PROSITE" id="PS50111"/>
    </source>
</evidence>
<dbReference type="GO" id="GO:0006935">
    <property type="term" value="P:chemotaxis"/>
    <property type="evidence" value="ECO:0007669"/>
    <property type="project" value="InterPro"/>
</dbReference>
<reference evidence="8 9" key="2">
    <citation type="submission" date="2020-03" db="EMBL/GenBank/DDBJ databases">
        <title>Roseomonas stagni sp. nov., isolated from pond water in Japan.</title>
        <authorList>
            <person name="Furuhata K."/>
            <person name="Miyamoto H."/>
            <person name="Goto K."/>
        </authorList>
    </citation>
    <scope>NUCLEOTIDE SEQUENCE [LARGE SCALE GENOMIC DNA]</scope>
    <source>
        <strain evidence="8 9">PeD5</strain>
    </source>
</reference>
<evidence type="ECO:0000256" key="5">
    <source>
        <dbReference type="SAM" id="Phobius"/>
    </source>
</evidence>
<dbReference type="SUPFAM" id="SSF58104">
    <property type="entry name" value="Methyl-accepting chemotaxis protein (MCP) signaling domain"/>
    <property type="match status" value="1"/>
</dbReference>
<feature type="coiled-coil region" evidence="4">
    <location>
        <begin position="249"/>
        <end position="283"/>
    </location>
</feature>
<keyword evidence="9" id="KW-1185">Reference proteome</keyword>
<protein>
    <submittedName>
        <fullName evidence="8">HAMP domain-containing protein</fullName>
    </submittedName>
</protein>
<feature type="domain" description="Methyl-accepting transducer" evidence="6">
    <location>
        <begin position="306"/>
        <end position="542"/>
    </location>
</feature>
<evidence type="ECO:0000256" key="2">
    <source>
        <dbReference type="ARBA" id="ARBA00029447"/>
    </source>
</evidence>
<dbReference type="EMBL" id="JAAIKB010000001">
    <property type="protein sequence ID" value="NGM19292.1"/>
    <property type="molecule type" value="Genomic_DNA"/>
</dbReference>
<dbReference type="GO" id="GO:0016020">
    <property type="term" value="C:membrane"/>
    <property type="evidence" value="ECO:0007669"/>
    <property type="project" value="InterPro"/>
</dbReference>
<dbReference type="Pfam" id="PF00015">
    <property type="entry name" value="MCPsignal"/>
    <property type="match status" value="1"/>
</dbReference>
<proteinExistence type="inferred from homology"/>
<dbReference type="InterPro" id="IPR004089">
    <property type="entry name" value="MCPsignal_dom"/>
</dbReference>
<feature type="domain" description="HAMP" evidence="7">
    <location>
        <begin position="212"/>
        <end position="265"/>
    </location>
</feature>
<evidence type="ECO:0000256" key="4">
    <source>
        <dbReference type="SAM" id="Coils"/>
    </source>
</evidence>
<feature type="transmembrane region" description="Helical" evidence="5">
    <location>
        <begin position="191"/>
        <end position="215"/>
    </location>
</feature>
<dbReference type="PRINTS" id="PR00260">
    <property type="entry name" value="CHEMTRNSDUCR"/>
</dbReference>
<name>A0A6M1LGS4_9PROT</name>
<dbReference type="PROSITE" id="PS50111">
    <property type="entry name" value="CHEMOTAXIS_TRANSDUC_2"/>
    <property type="match status" value="1"/>
</dbReference>
<dbReference type="Gene3D" id="1.10.8.500">
    <property type="entry name" value="HAMP domain in histidine kinase"/>
    <property type="match status" value="1"/>
</dbReference>
<dbReference type="SMART" id="SM00283">
    <property type="entry name" value="MA"/>
    <property type="match status" value="1"/>
</dbReference>
<dbReference type="AlphaFoldDB" id="A0A6M1LGS4"/>
<accession>A0A6M1LGS4</accession>
<evidence type="ECO:0000259" key="7">
    <source>
        <dbReference type="PROSITE" id="PS50885"/>
    </source>
</evidence>
<evidence type="ECO:0000256" key="3">
    <source>
        <dbReference type="PROSITE-ProRule" id="PRU00284"/>
    </source>
</evidence>
<gene>
    <name evidence="8" type="ORF">G3576_04645</name>
</gene>
<keyword evidence="5" id="KW-1133">Transmembrane helix</keyword>
<keyword evidence="4" id="KW-0175">Coiled coil</keyword>
<dbReference type="CDD" id="cd06225">
    <property type="entry name" value="HAMP"/>
    <property type="match status" value="1"/>
</dbReference>
<dbReference type="InterPro" id="IPR003660">
    <property type="entry name" value="HAMP_dom"/>
</dbReference>
<comment type="similarity">
    <text evidence="2">Belongs to the methyl-accepting chemotaxis (MCP) protein family.</text>
</comment>
<dbReference type="InterPro" id="IPR004090">
    <property type="entry name" value="Chemotax_Me-accpt_rcpt"/>
</dbReference>
<dbReference type="Proteomes" id="UP000475385">
    <property type="component" value="Unassembled WGS sequence"/>
</dbReference>
<sequence length="565" mass="58434">MLTLVNRIRLLPKILAAIALVGVVAGLLGWNAYSAANDIDARSNANREASERVFDAGRATSNLLSYARAVEFLPIDLPAERRQAFERTMERERGLLTERLAEVARSASTEGQRDLAKVRETLSAYDATAQRIRDLSRAGTFDEAGRLALEGARPVAEMRTLLRQIEERAAAFALAQHEEMDHALEAIQRTALLSVGLGLPVTLLLAGLMVLLSVVRPLKRLTTTLASIADGKLDQAVPGTERGDELGGMAQAVEALKQNSIRARQLEAEATAAREANEQVRRTTALQLAEQVEATLGAVAATLGAAATQLDASATTVGQTAVLTQEQTAGAATGAQQASNSVQTVAAAAEELSATVSEIARQVASSAAATGEAADRARATDETVAALADGARKIGEVTRLIGDIAGQTNLLALNATIEAARAGEAGKGFAVVAGEVKTLAAQTAKATEDVNRQIADIQATTRAAVDAIRGIGEAVNKASTTATAIASAVEQQGAATREIARAANDAAAGTKTVSGGIAGVGDAARQAVTALQEVKRASTEVARQGEALKAAIGDLASQLRRQAAA</sequence>
<dbReference type="SMART" id="SM00304">
    <property type="entry name" value="HAMP"/>
    <property type="match status" value="1"/>
</dbReference>
<dbReference type="Pfam" id="PF00672">
    <property type="entry name" value="HAMP"/>
    <property type="match status" value="1"/>
</dbReference>
<dbReference type="RefSeq" id="WP_164693125.1">
    <property type="nucleotide sequence ID" value="NZ_JAAIKB010000001.1"/>
</dbReference>
<dbReference type="PANTHER" id="PTHR32089">
    <property type="entry name" value="METHYL-ACCEPTING CHEMOTAXIS PROTEIN MCPB"/>
    <property type="match status" value="1"/>
</dbReference>
<keyword evidence="5" id="KW-0812">Transmembrane</keyword>
<dbReference type="Gene3D" id="1.10.287.950">
    <property type="entry name" value="Methyl-accepting chemotaxis protein"/>
    <property type="match status" value="1"/>
</dbReference>
<evidence type="ECO:0000256" key="1">
    <source>
        <dbReference type="ARBA" id="ARBA00023224"/>
    </source>
</evidence>
<evidence type="ECO:0000313" key="9">
    <source>
        <dbReference type="Proteomes" id="UP000475385"/>
    </source>
</evidence>
<dbReference type="GO" id="GO:0004888">
    <property type="term" value="F:transmembrane signaling receptor activity"/>
    <property type="evidence" value="ECO:0007669"/>
    <property type="project" value="InterPro"/>
</dbReference>
<dbReference type="PROSITE" id="PS50885">
    <property type="entry name" value="HAMP"/>
    <property type="match status" value="1"/>
</dbReference>
<reference evidence="8 9" key="1">
    <citation type="submission" date="2020-02" db="EMBL/GenBank/DDBJ databases">
        <authorList>
            <person name="Kim H.M."/>
            <person name="Jeon C.O."/>
        </authorList>
    </citation>
    <scope>NUCLEOTIDE SEQUENCE [LARGE SCALE GENOMIC DNA]</scope>
    <source>
        <strain evidence="8 9">PeD5</strain>
    </source>
</reference>
<evidence type="ECO:0000313" key="8">
    <source>
        <dbReference type="EMBL" id="NGM19292.1"/>
    </source>
</evidence>